<dbReference type="AlphaFoldDB" id="A0AAD6H3L1"/>
<dbReference type="RefSeq" id="XP_056754998.1">
    <property type="nucleotide sequence ID" value="XM_056895250.1"/>
</dbReference>
<comment type="caution">
    <text evidence="2">The sequence shown here is derived from an EMBL/GenBank/DDBJ whole genome shotgun (WGS) entry which is preliminary data.</text>
</comment>
<gene>
    <name evidence="2" type="ORF">N7537_004193</name>
</gene>
<evidence type="ECO:0000313" key="3">
    <source>
        <dbReference type="Proteomes" id="UP001213799"/>
    </source>
</evidence>
<reference evidence="2" key="2">
    <citation type="submission" date="2023-01" db="EMBL/GenBank/DDBJ databases">
        <authorList>
            <person name="Petersen C."/>
        </authorList>
    </citation>
    <scope>NUCLEOTIDE SEQUENCE</scope>
    <source>
        <strain evidence="2">IBT 12815</strain>
    </source>
</reference>
<feature type="region of interest" description="Disordered" evidence="1">
    <location>
        <begin position="69"/>
        <end position="88"/>
    </location>
</feature>
<proteinExistence type="predicted"/>
<evidence type="ECO:0000256" key="1">
    <source>
        <dbReference type="SAM" id="MobiDB-lite"/>
    </source>
</evidence>
<accession>A0AAD6H3L1</accession>
<sequence length="140" mass="15464">MTAYSSSSSEVGENFVLARYLNSSEIPTTENSFIMSEVPDPETPKPMKSALKVLITPTTPERQPVSFENVTRTTLPGSAKSGQSTSSVTYKSRLYCSELEAREILQSRDPPTEYETIINILEDQKKGLKKRSPSPSTPIC</sequence>
<reference evidence="2" key="1">
    <citation type="journal article" date="2023" name="IMA Fungus">
        <title>Comparative genomic study of the Penicillium genus elucidates a diverse pangenome and 15 lateral gene transfer events.</title>
        <authorList>
            <person name="Petersen C."/>
            <person name="Sorensen T."/>
            <person name="Nielsen M.R."/>
            <person name="Sondergaard T.E."/>
            <person name="Sorensen J.L."/>
            <person name="Fitzpatrick D.A."/>
            <person name="Frisvad J.C."/>
            <person name="Nielsen K.L."/>
        </authorList>
    </citation>
    <scope>NUCLEOTIDE SEQUENCE</scope>
    <source>
        <strain evidence="2">IBT 12815</strain>
    </source>
</reference>
<dbReference type="EMBL" id="JAQJAE010000002">
    <property type="protein sequence ID" value="KAJ5607574.1"/>
    <property type="molecule type" value="Genomic_DNA"/>
</dbReference>
<protein>
    <submittedName>
        <fullName evidence="2">Uncharacterized protein</fullName>
    </submittedName>
</protein>
<organism evidence="2 3">
    <name type="scientific">Penicillium hordei</name>
    <dbReference type="NCBI Taxonomy" id="40994"/>
    <lineage>
        <taxon>Eukaryota</taxon>
        <taxon>Fungi</taxon>
        <taxon>Dikarya</taxon>
        <taxon>Ascomycota</taxon>
        <taxon>Pezizomycotina</taxon>
        <taxon>Eurotiomycetes</taxon>
        <taxon>Eurotiomycetidae</taxon>
        <taxon>Eurotiales</taxon>
        <taxon>Aspergillaceae</taxon>
        <taxon>Penicillium</taxon>
    </lineage>
</organism>
<evidence type="ECO:0000313" key="2">
    <source>
        <dbReference type="EMBL" id="KAJ5607574.1"/>
    </source>
</evidence>
<name>A0AAD6H3L1_9EURO</name>
<dbReference type="GeneID" id="81585492"/>
<keyword evidence="3" id="KW-1185">Reference proteome</keyword>
<dbReference type="Proteomes" id="UP001213799">
    <property type="component" value="Unassembled WGS sequence"/>
</dbReference>